<gene>
    <name evidence="2" type="ORF">BofuT4_uP112690.1</name>
</gene>
<keyword evidence="1" id="KW-0812">Transmembrane</keyword>
<dbReference type="AlphaFoldDB" id="G2Y5L9"/>
<protein>
    <submittedName>
        <fullName evidence="2">Uncharacterized protein</fullName>
    </submittedName>
</protein>
<proteinExistence type="predicted"/>
<dbReference type="InParanoid" id="G2Y5L9"/>
<sequence length="52" mass="6136">MESIQGKSPRWWAWLLLLCPPLAGLAGIWNYWRNLTINKEWKRGELQAKAKL</sequence>
<reference evidence="3" key="1">
    <citation type="journal article" date="2011" name="PLoS Genet.">
        <title>Genomic analysis of the necrotrophic fungal pathogens Sclerotinia sclerotiorum and Botrytis cinerea.</title>
        <authorList>
            <person name="Amselem J."/>
            <person name="Cuomo C.A."/>
            <person name="van Kan J.A."/>
            <person name="Viaud M."/>
            <person name="Benito E.P."/>
            <person name="Couloux A."/>
            <person name="Coutinho P.M."/>
            <person name="de Vries R.P."/>
            <person name="Dyer P.S."/>
            <person name="Fillinger S."/>
            <person name="Fournier E."/>
            <person name="Gout L."/>
            <person name="Hahn M."/>
            <person name="Kohn L."/>
            <person name="Lapalu N."/>
            <person name="Plummer K.M."/>
            <person name="Pradier J.M."/>
            <person name="Quevillon E."/>
            <person name="Sharon A."/>
            <person name="Simon A."/>
            <person name="ten Have A."/>
            <person name="Tudzynski B."/>
            <person name="Tudzynski P."/>
            <person name="Wincker P."/>
            <person name="Andrew M."/>
            <person name="Anthouard V."/>
            <person name="Beever R.E."/>
            <person name="Beffa R."/>
            <person name="Benoit I."/>
            <person name="Bouzid O."/>
            <person name="Brault B."/>
            <person name="Chen Z."/>
            <person name="Choquer M."/>
            <person name="Collemare J."/>
            <person name="Cotton P."/>
            <person name="Danchin E.G."/>
            <person name="Da Silva C."/>
            <person name="Gautier A."/>
            <person name="Giraud C."/>
            <person name="Giraud T."/>
            <person name="Gonzalez C."/>
            <person name="Grossetete S."/>
            <person name="Guldener U."/>
            <person name="Henrissat B."/>
            <person name="Howlett B.J."/>
            <person name="Kodira C."/>
            <person name="Kretschmer M."/>
            <person name="Lappartient A."/>
            <person name="Leroch M."/>
            <person name="Levis C."/>
            <person name="Mauceli E."/>
            <person name="Neuveglise C."/>
            <person name="Oeser B."/>
            <person name="Pearson M."/>
            <person name="Poulain J."/>
            <person name="Poussereau N."/>
            <person name="Quesneville H."/>
            <person name="Rascle C."/>
            <person name="Schumacher J."/>
            <person name="Segurens B."/>
            <person name="Sexton A."/>
            <person name="Silva E."/>
            <person name="Sirven C."/>
            <person name="Soanes D.M."/>
            <person name="Talbot N.J."/>
            <person name="Templeton M."/>
            <person name="Yandava C."/>
            <person name="Yarden O."/>
            <person name="Zeng Q."/>
            <person name="Rollins J.A."/>
            <person name="Lebrun M.H."/>
            <person name="Dickman M."/>
        </authorList>
    </citation>
    <scope>NUCLEOTIDE SEQUENCE [LARGE SCALE GENOMIC DNA]</scope>
    <source>
        <strain evidence="3">T4</strain>
    </source>
</reference>
<name>G2Y5L9_BOTF4</name>
<dbReference type="HOGENOM" id="CLU_3086965_0_0_1"/>
<evidence type="ECO:0000313" key="3">
    <source>
        <dbReference type="Proteomes" id="UP000008177"/>
    </source>
</evidence>
<feature type="transmembrane region" description="Helical" evidence="1">
    <location>
        <begin position="12"/>
        <end position="32"/>
    </location>
</feature>
<dbReference type="Proteomes" id="UP000008177">
    <property type="component" value="Unplaced contigs"/>
</dbReference>
<keyword evidence="1" id="KW-0472">Membrane</keyword>
<accession>G2Y5L9</accession>
<evidence type="ECO:0000313" key="2">
    <source>
        <dbReference type="EMBL" id="CCD47959.1"/>
    </source>
</evidence>
<evidence type="ECO:0000256" key="1">
    <source>
        <dbReference type="SAM" id="Phobius"/>
    </source>
</evidence>
<organism evidence="2 3">
    <name type="scientific">Botryotinia fuckeliana (strain T4)</name>
    <name type="common">Noble rot fungus</name>
    <name type="synonym">Botrytis cinerea</name>
    <dbReference type="NCBI Taxonomy" id="999810"/>
    <lineage>
        <taxon>Eukaryota</taxon>
        <taxon>Fungi</taxon>
        <taxon>Dikarya</taxon>
        <taxon>Ascomycota</taxon>
        <taxon>Pezizomycotina</taxon>
        <taxon>Leotiomycetes</taxon>
        <taxon>Helotiales</taxon>
        <taxon>Sclerotiniaceae</taxon>
        <taxon>Botrytis</taxon>
    </lineage>
</organism>
<keyword evidence="1" id="KW-1133">Transmembrane helix</keyword>
<dbReference type="EMBL" id="FQ790289">
    <property type="protein sequence ID" value="CCD47959.1"/>
    <property type="molecule type" value="Genomic_DNA"/>
</dbReference>
<dbReference type="eggNOG" id="KOG3220">
    <property type="taxonomic scope" value="Eukaryota"/>
</dbReference>
<dbReference type="STRING" id="999810.G2Y5L9"/>